<dbReference type="SUPFAM" id="SSF54593">
    <property type="entry name" value="Glyoxalase/Bleomycin resistance protein/Dihydroxybiphenyl dioxygenase"/>
    <property type="match status" value="1"/>
</dbReference>
<dbReference type="InterPro" id="IPR028973">
    <property type="entry name" value="PhnB-like"/>
</dbReference>
<dbReference type="KEGG" id="psti:SOO65_08280"/>
<evidence type="ECO:0000313" key="3">
    <source>
        <dbReference type="Proteomes" id="UP001324634"/>
    </source>
</evidence>
<dbReference type="InterPro" id="IPR029068">
    <property type="entry name" value="Glyas_Bleomycin-R_OHBP_Dase"/>
</dbReference>
<dbReference type="AlphaFoldDB" id="A0AAX4HU32"/>
<proteinExistence type="predicted"/>
<dbReference type="EMBL" id="CP139487">
    <property type="protein sequence ID" value="WPU66742.1"/>
    <property type="molecule type" value="Genomic_DNA"/>
</dbReference>
<evidence type="ECO:0000313" key="2">
    <source>
        <dbReference type="EMBL" id="WPU66742.1"/>
    </source>
</evidence>
<gene>
    <name evidence="2" type="ORF">SOO65_08280</name>
</gene>
<dbReference type="Proteomes" id="UP001324634">
    <property type="component" value="Chromosome"/>
</dbReference>
<feature type="domain" description="PhnB-like" evidence="1">
    <location>
        <begin position="6"/>
        <end position="132"/>
    </location>
</feature>
<keyword evidence="3" id="KW-1185">Reference proteome</keyword>
<organism evidence="2 3">
    <name type="scientific">Peredibacter starrii</name>
    <dbReference type="NCBI Taxonomy" id="28202"/>
    <lineage>
        <taxon>Bacteria</taxon>
        <taxon>Pseudomonadati</taxon>
        <taxon>Bdellovibrionota</taxon>
        <taxon>Bacteriovoracia</taxon>
        <taxon>Bacteriovoracales</taxon>
        <taxon>Bacteriovoracaceae</taxon>
        <taxon>Peredibacter</taxon>
    </lineage>
</organism>
<dbReference type="PANTHER" id="PTHR33990:SF1">
    <property type="entry name" value="PROTEIN YJDN"/>
    <property type="match status" value="1"/>
</dbReference>
<accession>A0AAX4HU32</accession>
<protein>
    <submittedName>
        <fullName evidence="2">VOC family protein</fullName>
    </submittedName>
</protein>
<sequence>MLGVQSYLIFNGSCEDAMKLYCDVFGGDIQYVMRYKDAPQNAGMDTPANWKEKVMHANFIIRGVQLMASDSHPGSEIKIGNNVHLCVNYQKDEKMDDAFNKLSQGGKVLMPLQNTFWDARFGMIQDRFGNSWMFSQQLETK</sequence>
<evidence type="ECO:0000259" key="1">
    <source>
        <dbReference type="Pfam" id="PF06983"/>
    </source>
</evidence>
<dbReference type="Gene3D" id="3.10.180.10">
    <property type="entry name" value="2,3-Dihydroxybiphenyl 1,2-Dioxygenase, domain 1"/>
    <property type="match status" value="1"/>
</dbReference>
<name>A0AAX4HU32_9BACT</name>
<dbReference type="PANTHER" id="PTHR33990">
    <property type="entry name" value="PROTEIN YJDN-RELATED"/>
    <property type="match status" value="1"/>
</dbReference>
<reference evidence="2 3" key="1">
    <citation type="submission" date="2023-11" db="EMBL/GenBank/DDBJ databases">
        <title>Peredibacter starrii A3.12.</title>
        <authorList>
            <person name="Mitchell R.J."/>
        </authorList>
    </citation>
    <scope>NUCLEOTIDE SEQUENCE [LARGE SCALE GENOMIC DNA]</scope>
    <source>
        <strain evidence="2 3">A3.12</strain>
    </source>
</reference>
<dbReference type="Pfam" id="PF06983">
    <property type="entry name" value="3-dmu-9_3-mt"/>
    <property type="match status" value="1"/>
</dbReference>
<dbReference type="RefSeq" id="WP_321399254.1">
    <property type="nucleotide sequence ID" value="NZ_CP139487.1"/>
</dbReference>
<dbReference type="CDD" id="cd06588">
    <property type="entry name" value="PhnB_like"/>
    <property type="match status" value="1"/>
</dbReference>